<gene>
    <name evidence="1" type="ORF">AWB83_00943</name>
</gene>
<dbReference type="Proteomes" id="UP000054978">
    <property type="component" value="Unassembled WGS sequence"/>
</dbReference>
<keyword evidence="2" id="KW-1185">Reference proteome</keyword>
<evidence type="ECO:0000313" key="2">
    <source>
        <dbReference type="Proteomes" id="UP000054978"/>
    </source>
</evidence>
<comment type="caution">
    <text evidence="1">The sequence shown here is derived from an EMBL/GenBank/DDBJ whole genome shotgun (WGS) entry which is preliminary data.</text>
</comment>
<evidence type="ECO:0000313" key="1">
    <source>
        <dbReference type="EMBL" id="SAK47997.1"/>
    </source>
</evidence>
<reference evidence="1" key="1">
    <citation type="submission" date="2016-01" db="EMBL/GenBank/DDBJ databases">
        <authorList>
            <person name="Peeters C."/>
        </authorList>
    </citation>
    <scope>NUCLEOTIDE SEQUENCE [LARGE SCALE GENOMIC DNA]</scope>
    <source>
        <strain evidence="1">LMG 29326</strain>
    </source>
</reference>
<sequence length="32" mass="3518">MECRAWKAGLPCPKANMRLHVLVRDPALVNGA</sequence>
<accession>A0A157ZST1</accession>
<dbReference type="STRING" id="1777144.AWB83_00943"/>
<dbReference type="EMBL" id="FCOB02000003">
    <property type="protein sequence ID" value="SAK47997.1"/>
    <property type="molecule type" value="Genomic_DNA"/>
</dbReference>
<name>A0A157ZST1_9BURK</name>
<organism evidence="1 2">
    <name type="scientific">Caballeronia ptereochthonis</name>
    <dbReference type="NCBI Taxonomy" id="1777144"/>
    <lineage>
        <taxon>Bacteria</taxon>
        <taxon>Pseudomonadati</taxon>
        <taxon>Pseudomonadota</taxon>
        <taxon>Betaproteobacteria</taxon>
        <taxon>Burkholderiales</taxon>
        <taxon>Burkholderiaceae</taxon>
        <taxon>Caballeronia</taxon>
    </lineage>
</organism>
<protein>
    <submittedName>
        <fullName evidence="1">Uncharacterized protein</fullName>
    </submittedName>
</protein>
<proteinExistence type="predicted"/>
<dbReference type="AlphaFoldDB" id="A0A157ZST1"/>